<keyword evidence="1" id="KW-0554">One-carbon metabolism</keyword>
<dbReference type="Proteomes" id="UP001488838">
    <property type="component" value="Unassembled WGS sequence"/>
</dbReference>
<dbReference type="InterPro" id="IPR027417">
    <property type="entry name" value="P-loop_NTPase"/>
</dbReference>
<evidence type="ECO:0000256" key="3">
    <source>
        <dbReference type="ARBA" id="ARBA00022741"/>
    </source>
</evidence>
<dbReference type="AlphaFoldDB" id="A0AAW0HLZ1"/>
<dbReference type="GO" id="GO:0004329">
    <property type="term" value="F:formate-tetrahydrofolate ligase activity"/>
    <property type="evidence" value="ECO:0007669"/>
    <property type="project" value="InterPro"/>
</dbReference>
<evidence type="ECO:0000313" key="6">
    <source>
        <dbReference type="Proteomes" id="UP001488838"/>
    </source>
</evidence>
<proteinExistence type="predicted"/>
<dbReference type="Pfam" id="PF01268">
    <property type="entry name" value="FTHFS"/>
    <property type="match status" value="1"/>
</dbReference>
<evidence type="ECO:0000256" key="1">
    <source>
        <dbReference type="ARBA" id="ARBA00022563"/>
    </source>
</evidence>
<dbReference type="EMBL" id="JBBHLL010000414">
    <property type="protein sequence ID" value="KAK7803518.1"/>
    <property type="molecule type" value="Genomic_DNA"/>
</dbReference>
<keyword evidence="6" id="KW-1185">Reference proteome</keyword>
<keyword evidence="2" id="KW-0436">Ligase</keyword>
<dbReference type="GO" id="GO:0006730">
    <property type="term" value="P:one-carbon metabolic process"/>
    <property type="evidence" value="ECO:0007669"/>
    <property type="project" value="UniProtKB-KW"/>
</dbReference>
<feature type="non-terminal residue" evidence="5">
    <location>
        <position position="108"/>
    </location>
</feature>
<keyword evidence="3" id="KW-0547">Nucleotide-binding</keyword>
<evidence type="ECO:0000256" key="2">
    <source>
        <dbReference type="ARBA" id="ARBA00022598"/>
    </source>
</evidence>
<comment type="caution">
    <text evidence="5">The sequence shown here is derived from an EMBL/GenBank/DDBJ whole genome shotgun (WGS) entry which is preliminary data.</text>
</comment>
<evidence type="ECO:0000313" key="5">
    <source>
        <dbReference type="EMBL" id="KAK7803518.1"/>
    </source>
</evidence>
<dbReference type="GO" id="GO:0005524">
    <property type="term" value="F:ATP binding"/>
    <property type="evidence" value="ECO:0007669"/>
    <property type="project" value="UniProtKB-KW"/>
</dbReference>
<dbReference type="SUPFAM" id="SSF52540">
    <property type="entry name" value="P-loop containing nucleoside triphosphate hydrolases"/>
    <property type="match status" value="1"/>
</dbReference>
<sequence>MRLGINKTDPNTLTEEEVRKFARLNIDPSTITWQRVLDTNDRFLRKITIGQGSTEKGYSRQAQFDIAVASEIMAVLALTDSLADMKERLGRMVVASDKDGQPVTAEDL</sequence>
<accession>A0AAW0HLZ1</accession>
<evidence type="ECO:0000256" key="4">
    <source>
        <dbReference type="ARBA" id="ARBA00022840"/>
    </source>
</evidence>
<reference evidence="5 6" key="1">
    <citation type="journal article" date="2023" name="bioRxiv">
        <title>Conserved and derived expression patterns and positive selection on dental genes reveal complex evolutionary context of ever-growing rodent molars.</title>
        <authorList>
            <person name="Calamari Z.T."/>
            <person name="Song A."/>
            <person name="Cohen E."/>
            <person name="Akter M."/>
            <person name="Roy R.D."/>
            <person name="Hallikas O."/>
            <person name="Christensen M.M."/>
            <person name="Li P."/>
            <person name="Marangoni P."/>
            <person name="Jernvall J."/>
            <person name="Klein O.D."/>
        </authorList>
    </citation>
    <scope>NUCLEOTIDE SEQUENCE [LARGE SCALE GENOMIC DNA]</scope>
    <source>
        <strain evidence="5">V071</strain>
    </source>
</reference>
<gene>
    <name evidence="5" type="ORF">U0070_002943</name>
</gene>
<name>A0AAW0HLZ1_MYOGA</name>
<keyword evidence="4" id="KW-0067">ATP-binding</keyword>
<protein>
    <submittedName>
        <fullName evidence="5">Uncharacterized protein</fullName>
    </submittedName>
</protein>
<organism evidence="5 6">
    <name type="scientific">Myodes glareolus</name>
    <name type="common">Bank vole</name>
    <name type="synonym">Clethrionomys glareolus</name>
    <dbReference type="NCBI Taxonomy" id="447135"/>
    <lineage>
        <taxon>Eukaryota</taxon>
        <taxon>Metazoa</taxon>
        <taxon>Chordata</taxon>
        <taxon>Craniata</taxon>
        <taxon>Vertebrata</taxon>
        <taxon>Euteleostomi</taxon>
        <taxon>Mammalia</taxon>
        <taxon>Eutheria</taxon>
        <taxon>Euarchontoglires</taxon>
        <taxon>Glires</taxon>
        <taxon>Rodentia</taxon>
        <taxon>Myomorpha</taxon>
        <taxon>Muroidea</taxon>
        <taxon>Cricetidae</taxon>
        <taxon>Arvicolinae</taxon>
        <taxon>Myodes</taxon>
    </lineage>
</organism>
<dbReference type="Gene3D" id="3.30.1510.10">
    <property type="entry name" value="Domain 2, N(10)-formyltetrahydrofolate synthetase"/>
    <property type="match status" value="1"/>
</dbReference>
<dbReference type="InterPro" id="IPR000559">
    <property type="entry name" value="Formate_THF_ligase"/>
</dbReference>